<evidence type="ECO:0000259" key="9">
    <source>
        <dbReference type="PROSITE" id="PS50071"/>
    </source>
</evidence>
<sequence length="480" mass="54389">MQIFNLKFHSEVRSVIRAFVINRTRPNGGFVKQWKSAFSACRLVSSIDRCELEFFCLKNKMSTLLANWNDDTGLMSPDSPAFFGQFWQSARDPSSSERPNNFYTNRTNDLPASLSDTNGQREQANNSSNNNNNNNSYNYSHTENGSMCCTKTGQEQQSTNVWDAIKSPKSYEMLHTPTPMFNSPGSTTTTTTMTTTTMTASGGLAETNPYYEAIVSPLSTPYLRMLNDTYTDTTLQPSDIVPLPVLLPGIQLSQDTACQTETVEMMNEKTMNSSSSTQAKCSSGDSNGDNQQTYTIEELEAFAKDFKQKRITLGFTQGDVGVSLGRMYSTAFSQTTISRFEALNLSFKNMCKLKPSLEKWLRDTEQACKQGTFDIRLLSEDSSTFPIQRRRRKRSIITSQARRLLETAYANQKRPSRRRTADLARQLHLDEEVVRVWFCNRRQRDRRQLSAENKLTTCGFLLYTQNSRLPGKIALIDPNH</sequence>
<dbReference type="PROSITE" id="PS00035">
    <property type="entry name" value="POU_1"/>
    <property type="match status" value="1"/>
</dbReference>
<evidence type="ECO:0000313" key="12">
    <source>
        <dbReference type="Proteomes" id="UP000054721"/>
    </source>
</evidence>
<dbReference type="InterPro" id="IPR013847">
    <property type="entry name" value="POU"/>
</dbReference>
<dbReference type="GO" id="GO:0000978">
    <property type="term" value="F:RNA polymerase II cis-regulatory region sequence-specific DNA binding"/>
    <property type="evidence" value="ECO:0007669"/>
    <property type="project" value="TreeGrafter"/>
</dbReference>
<dbReference type="PANTHER" id="PTHR11636">
    <property type="entry name" value="POU DOMAIN"/>
    <property type="match status" value="1"/>
</dbReference>
<dbReference type="AlphaFoldDB" id="A0A0V1LP12"/>
<dbReference type="GO" id="GO:0005634">
    <property type="term" value="C:nucleus"/>
    <property type="evidence" value="ECO:0007669"/>
    <property type="project" value="UniProtKB-SubCell"/>
</dbReference>
<dbReference type="STRING" id="6335.A0A0V1LP12"/>
<evidence type="ECO:0000256" key="3">
    <source>
        <dbReference type="ARBA" id="ARBA00023155"/>
    </source>
</evidence>
<dbReference type="InterPro" id="IPR009057">
    <property type="entry name" value="Homeodomain-like_sf"/>
</dbReference>
<gene>
    <name evidence="11" type="primary">POU2F1</name>
    <name evidence="11" type="ORF">T02_5219</name>
</gene>
<evidence type="ECO:0000256" key="7">
    <source>
        <dbReference type="RuleBase" id="RU361194"/>
    </source>
</evidence>
<dbReference type="FunFam" id="1.10.260.40:FF:000001">
    <property type="entry name" value="POU domain protein"/>
    <property type="match status" value="1"/>
</dbReference>
<name>A0A0V1LP12_9BILA</name>
<dbReference type="InterPro" id="IPR010982">
    <property type="entry name" value="Lambda_DNA-bd_dom_sf"/>
</dbReference>
<dbReference type="SUPFAM" id="SSF46689">
    <property type="entry name" value="Homeodomain-like"/>
    <property type="match status" value="1"/>
</dbReference>
<dbReference type="SMART" id="SM00352">
    <property type="entry name" value="POU"/>
    <property type="match status" value="1"/>
</dbReference>
<dbReference type="Gene3D" id="1.10.10.60">
    <property type="entry name" value="Homeodomain-like"/>
    <property type="match status" value="1"/>
</dbReference>
<evidence type="ECO:0000256" key="2">
    <source>
        <dbReference type="ARBA" id="ARBA00023125"/>
    </source>
</evidence>
<feature type="region of interest" description="Disordered" evidence="8">
    <location>
        <begin position="89"/>
        <end position="140"/>
    </location>
</feature>
<keyword evidence="4 5" id="KW-0539">Nucleus</keyword>
<dbReference type="Pfam" id="PF00157">
    <property type="entry name" value="Pou"/>
    <property type="match status" value="1"/>
</dbReference>
<keyword evidence="7" id="KW-0804">Transcription</keyword>
<dbReference type="GO" id="GO:0000981">
    <property type="term" value="F:DNA-binding transcription factor activity, RNA polymerase II-specific"/>
    <property type="evidence" value="ECO:0007669"/>
    <property type="project" value="InterPro"/>
</dbReference>
<feature type="domain" description="Homeobox" evidence="9">
    <location>
        <begin position="388"/>
        <end position="448"/>
    </location>
</feature>
<dbReference type="PROSITE" id="PS50071">
    <property type="entry name" value="HOMEOBOX_2"/>
    <property type="match status" value="1"/>
</dbReference>
<reference evidence="11 12" key="1">
    <citation type="submission" date="2015-05" db="EMBL/GenBank/DDBJ databases">
        <title>Evolution of Trichinella species and genotypes.</title>
        <authorList>
            <person name="Korhonen P.K."/>
            <person name="Edoardo P."/>
            <person name="Giuseppe L.R."/>
            <person name="Gasser R.B."/>
        </authorList>
    </citation>
    <scope>NUCLEOTIDE SEQUENCE [LARGE SCALE GENOMIC DNA]</scope>
    <source>
        <strain evidence="11">ISS10</strain>
    </source>
</reference>
<dbReference type="GO" id="GO:0030154">
    <property type="term" value="P:cell differentiation"/>
    <property type="evidence" value="ECO:0007669"/>
    <property type="project" value="UniProtKB-ARBA"/>
</dbReference>
<feature type="compositionally biased region" description="Low complexity" evidence="8">
    <location>
        <begin position="125"/>
        <end position="140"/>
    </location>
</feature>
<feature type="compositionally biased region" description="Polar residues" evidence="8">
    <location>
        <begin position="89"/>
        <end position="124"/>
    </location>
</feature>
<dbReference type="Proteomes" id="UP000054721">
    <property type="component" value="Unassembled WGS sequence"/>
</dbReference>
<evidence type="ECO:0000259" key="10">
    <source>
        <dbReference type="PROSITE" id="PS51179"/>
    </source>
</evidence>
<evidence type="ECO:0000256" key="8">
    <source>
        <dbReference type="SAM" id="MobiDB-lite"/>
    </source>
</evidence>
<evidence type="ECO:0000313" key="11">
    <source>
        <dbReference type="EMBL" id="KRZ61211.1"/>
    </source>
</evidence>
<keyword evidence="12" id="KW-1185">Reference proteome</keyword>
<dbReference type="CDD" id="cd00086">
    <property type="entry name" value="homeodomain"/>
    <property type="match status" value="1"/>
</dbReference>
<dbReference type="PRINTS" id="PR00028">
    <property type="entry name" value="POUDOMAIN"/>
</dbReference>
<comment type="caution">
    <text evidence="11">The sequence shown here is derived from an EMBL/GenBank/DDBJ whole genome shotgun (WGS) entry which is preliminary data.</text>
</comment>
<dbReference type="PANTHER" id="PTHR11636:SF137">
    <property type="entry name" value="HOMEOBOX PROTEIN CEH-18"/>
    <property type="match status" value="1"/>
</dbReference>
<feature type="region of interest" description="Disordered" evidence="8">
    <location>
        <begin position="270"/>
        <end position="289"/>
    </location>
</feature>
<feature type="domain" description="POU-specific" evidence="10">
    <location>
        <begin position="291"/>
        <end position="365"/>
    </location>
</feature>
<dbReference type="PROSITE" id="PS51179">
    <property type="entry name" value="POU_3"/>
    <property type="match status" value="1"/>
</dbReference>
<dbReference type="PROSITE" id="PS00027">
    <property type="entry name" value="HOMEOBOX_1"/>
    <property type="match status" value="1"/>
</dbReference>
<evidence type="ECO:0000256" key="5">
    <source>
        <dbReference type="PROSITE-ProRule" id="PRU00108"/>
    </source>
</evidence>
<dbReference type="InterPro" id="IPR001356">
    <property type="entry name" value="HD"/>
</dbReference>
<dbReference type="Pfam" id="PF00046">
    <property type="entry name" value="Homeodomain"/>
    <property type="match status" value="1"/>
</dbReference>
<evidence type="ECO:0000256" key="4">
    <source>
        <dbReference type="ARBA" id="ARBA00023242"/>
    </source>
</evidence>
<dbReference type="InterPro" id="IPR050255">
    <property type="entry name" value="POU_domain_TF"/>
</dbReference>
<dbReference type="SMART" id="SM00389">
    <property type="entry name" value="HOX"/>
    <property type="match status" value="1"/>
</dbReference>
<proteinExistence type="inferred from homology"/>
<comment type="subcellular location">
    <subcellularLocation>
        <location evidence="1 5 6">Nucleus</location>
    </subcellularLocation>
</comment>
<dbReference type="EMBL" id="JYDW01000021">
    <property type="protein sequence ID" value="KRZ61211.1"/>
    <property type="molecule type" value="Genomic_DNA"/>
</dbReference>
<feature type="DNA-binding region" description="Homeobox" evidence="5">
    <location>
        <begin position="390"/>
        <end position="449"/>
    </location>
</feature>
<dbReference type="SUPFAM" id="SSF47413">
    <property type="entry name" value="lambda repressor-like DNA-binding domains"/>
    <property type="match status" value="1"/>
</dbReference>
<keyword evidence="3 5" id="KW-0371">Homeobox</keyword>
<protein>
    <recommendedName>
        <fullName evidence="7">POU domain protein</fullName>
    </recommendedName>
</protein>
<accession>A0A0V1LP12</accession>
<dbReference type="InterPro" id="IPR017970">
    <property type="entry name" value="Homeobox_CS"/>
</dbReference>
<comment type="similarity">
    <text evidence="7">Belongs to the POU transcription factor family.</text>
</comment>
<dbReference type="Gene3D" id="1.10.260.40">
    <property type="entry name" value="lambda repressor-like DNA-binding domains"/>
    <property type="match status" value="1"/>
</dbReference>
<dbReference type="PROSITE" id="PS00465">
    <property type="entry name" value="POU_2"/>
    <property type="match status" value="1"/>
</dbReference>
<dbReference type="OrthoDB" id="6358449at2759"/>
<evidence type="ECO:0000256" key="1">
    <source>
        <dbReference type="ARBA" id="ARBA00004123"/>
    </source>
</evidence>
<keyword evidence="2 5" id="KW-0238">DNA-binding</keyword>
<evidence type="ECO:0000256" key="6">
    <source>
        <dbReference type="RuleBase" id="RU000682"/>
    </source>
</evidence>
<organism evidence="11 12">
    <name type="scientific">Trichinella nativa</name>
    <dbReference type="NCBI Taxonomy" id="6335"/>
    <lineage>
        <taxon>Eukaryota</taxon>
        <taxon>Metazoa</taxon>
        <taxon>Ecdysozoa</taxon>
        <taxon>Nematoda</taxon>
        <taxon>Enoplea</taxon>
        <taxon>Dorylaimia</taxon>
        <taxon>Trichinellida</taxon>
        <taxon>Trichinellidae</taxon>
        <taxon>Trichinella</taxon>
    </lineage>
</organism>
<dbReference type="InterPro" id="IPR000327">
    <property type="entry name" value="POU_dom"/>
</dbReference>